<organism evidence="2 3">
    <name type="scientific">Symbiodinium necroappetens</name>
    <dbReference type="NCBI Taxonomy" id="1628268"/>
    <lineage>
        <taxon>Eukaryota</taxon>
        <taxon>Sar</taxon>
        <taxon>Alveolata</taxon>
        <taxon>Dinophyceae</taxon>
        <taxon>Suessiales</taxon>
        <taxon>Symbiodiniaceae</taxon>
        <taxon>Symbiodinium</taxon>
    </lineage>
</organism>
<sequence>MTIRVSVGLLSGEQRDVEVDPQDAVWVLQLQAAAALGARLQGLVTPEGKVLAPHSKVQESLRDGDAVTMLLSRVPRLHAGCAAFAVVSEHGEALAWGHPQRGGDCSAVQDDLVGVLQLSTHSFAFAALRRDGSVITWGNAGRGGVMQVAKLACHWYTIFVFGVPVGGVRPALDSALADEEALGDPVCCCKSQVEKGSIDTTLIPIERHHCDAFKQIRPDRPFWFHDGMCCWTSKYFCTGTIGELLVGHDNSGDRAPADKCPASSADGSVRPPDPTMAYNRNVEYLETKIATMLVSNVVGFASGSAGSVHGSAKGTAGNTVVKTAKDISSGHKSGEAALGGIFEDIRGDLGVGQSSTITGVTGTGVHFGGTGLERASTVWKYNNGKISSDWMHVEYDETGNSFYVIQDPETYKPEENGCHRLKQGLGHVCIVPDSDKRGFHMKAEVDLTKEVGCLPDGWTIEGGDSSFVKGDLHSVDYLCASAHAFAAVRNDGAVITWGHPQMGGDSSAVREQLIGVKQICANSHAFAALRNDGRVITWGHPEHGGDSSARQNDLERNVVTCLHANQFAFAAETADGQLLAWGCPDRGGDVSSAAASMANLLPAQDVSSNASAFAARLQDGSVVTWGDPAFGGDSSSVRQSLTSVKKVYSSRRALAFAAIRDDGSVVTWGHPDMGGNSADVQHQLIDVLTIEVYSFAWAALRRDGRVVTWGESQKGGDSSMVQEQLRDVEQVCANAYAFAAVRRDGTVVTWGQALRGGDSSYVQHQLINVEFIYATAAAFAAARTDGTVVTWGDASRGGDGCPVQLRAGPSSQI</sequence>
<evidence type="ECO:0000313" key="3">
    <source>
        <dbReference type="Proteomes" id="UP000601435"/>
    </source>
</evidence>
<dbReference type="InterPro" id="IPR009091">
    <property type="entry name" value="RCC1/BLIP-II"/>
</dbReference>
<dbReference type="PANTHER" id="PTHR45982">
    <property type="entry name" value="REGULATOR OF CHROMOSOME CONDENSATION"/>
    <property type="match status" value="1"/>
</dbReference>
<dbReference type="OrthoDB" id="433525at2759"/>
<reference evidence="2" key="1">
    <citation type="submission" date="2021-02" db="EMBL/GenBank/DDBJ databases">
        <authorList>
            <person name="Dougan E. K."/>
            <person name="Rhodes N."/>
            <person name="Thang M."/>
            <person name="Chan C."/>
        </authorList>
    </citation>
    <scope>NUCLEOTIDE SEQUENCE</scope>
</reference>
<gene>
    <name evidence="2" type="primary">HERC1</name>
    <name evidence="2" type="ORF">SNEC2469_LOCUS8844</name>
</gene>
<dbReference type="Gene3D" id="2.130.10.30">
    <property type="entry name" value="Regulator of chromosome condensation 1/beta-lactamase-inhibitor protein II"/>
    <property type="match status" value="3"/>
</dbReference>
<name>A0A812P6X0_9DINO</name>
<evidence type="ECO:0000313" key="2">
    <source>
        <dbReference type="EMBL" id="CAE7342663.1"/>
    </source>
</evidence>
<feature type="region of interest" description="Disordered" evidence="1">
    <location>
        <begin position="255"/>
        <end position="274"/>
    </location>
</feature>
<dbReference type="SUPFAM" id="SSF50985">
    <property type="entry name" value="RCC1/BLIP-II"/>
    <property type="match status" value="2"/>
</dbReference>
<comment type="caution">
    <text evidence="2">The sequence shown here is derived from an EMBL/GenBank/DDBJ whole genome shotgun (WGS) entry which is preliminary data.</text>
</comment>
<protein>
    <submittedName>
        <fullName evidence="2">HERC1 protein</fullName>
    </submittedName>
</protein>
<accession>A0A812P6X0</accession>
<keyword evidence="3" id="KW-1185">Reference proteome</keyword>
<evidence type="ECO:0000256" key="1">
    <source>
        <dbReference type="SAM" id="MobiDB-lite"/>
    </source>
</evidence>
<proteinExistence type="predicted"/>
<dbReference type="PANTHER" id="PTHR45982:SF1">
    <property type="entry name" value="REGULATOR OF CHROMOSOME CONDENSATION"/>
    <property type="match status" value="1"/>
</dbReference>
<dbReference type="InterPro" id="IPR051553">
    <property type="entry name" value="Ran_GTPase-activating"/>
</dbReference>
<dbReference type="Proteomes" id="UP000601435">
    <property type="component" value="Unassembled WGS sequence"/>
</dbReference>
<dbReference type="EMBL" id="CAJNJA010014452">
    <property type="protein sequence ID" value="CAE7342663.1"/>
    <property type="molecule type" value="Genomic_DNA"/>
</dbReference>
<dbReference type="AlphaFoldDB" id="A0A812P6X0"/>